<dbReference type="Proteomes" id="UP000326950">
    <property type="component" value="Unassembled WGS sequence"/>
</dbReference>
<dbReference type="AlphaFoldDB" id="A0A5N6VB19"/>
<evidence type="ECO:0000256" key="1">
    <source>
        <dbReference type="SAM" id="MobiDB-lite"/>
    </source>
</evidence>
<evidence type="ECO:0000313" key="3">
    <source>
        <dbReference type="Proteomes" id="UP000326950"/>
    </source>
</evidence>
<dbReference type="InterPro" id="IPR021833">
    <property type="entry name" value="DUF3425"/>
</dbReference>
<gene>
    <name evidence="2" type="ORF">BDV40DRAFT_252282</name>
</gene>
<sequence>MATRMASDRSIPTKPWTSGRVLTPAQRERKRYKDRISKREKQEKEKNSLKNLQSQVAALHLLLQSQTRLDPGLPPMVMSPEDSIGSCPLPPSDLHLSLHDEPCTMLPSQPSAAPSDAETVAPFRQALGTWGNGPSTTWPTISPSLQDSGSCMILEFADELLAQWSGLSILDICSDDKLNQDAMIRGVLEGWHFIEGRAYSCPLWKIISQIDERIFIQSGVLTRLTMLSTILKMLVAMRYQNNFKGLPPWYRPRPSQLYLPHNHTADYFAWPGFRERLVFSNCDILTDRFFKYFASCFRLSWPHSISYAYEINPESGLYSFSEAFSLHLVDLSKWKMCKAFFSLFPTLEEDMSSENLTSPSYFTLPPDSSLPVLSI</sequence>
<dbReference type="Pfam" id="PF11905">
    <property type="entry name" value="DUF3425"/>
    <property type="match status" value="1"/>
</dbReference>
<keyword evidence="3" id="KW-1185">Reference proteome</keyword>
<reference evidence="2 3" key="1">
    <citation type="submission" date="2019-04" db="EMBL/GenBank/DDBJ databases">
        <title>Friends and foes A comparative genomics study of 23 Aspergillus species from section Flavi.</title>
        <authorList>
            <consortium name="DOE Joint Genome Institute"/>
            <person name="Kjaerbolling I."/>
            <person name="Vesth T."/>
            <person name="Frisvad J.C."/>
            <person name="Nybo J.L."/>
            <person name="Theobald S."/>
            <person name="Kildgaard S."/>
            <person name="Isbrandt T."/>
            <person name="Kuo A."/>
            <person name="Sato A."/>
            <person name="Lyhne E.K."/>
            <person name="Kogle M.E."/>
            <person name="Wiebenga A."/>
            <person name="Kun R.S."/>
            <person name="Lubbers R.J."/>
            <person name="Makela M.R."/>
            <person name="Barry K."/>
            <person name="Chovatia M."/>
            <person name="Clum A."/>
            <person name="Daum C."/>
            <person name="Haridas S."/>
            <person name="He G."/>
            <person name="LaButti K."/>
            <person name="Lipzen A."/>
            <person name="Mondo S."/>
            <person name="Riley R."/>
            <person name="Salamov A."/>
            <person name="Simmons B.A."/>
            <person name="Magnuson J.K."/>
            <person name="Henrissat B."/>
            <person name="Mortensen U.H."/>
            <person name="Larsen T.O."/>
            <person name="Devries R.P."/>
            <person name="Grigoriev I.V."/>
            <person name="Machida M."/>
            <person name="Baker S.E."/>
            <person name="Andersen M.R."/>
        </authorList>
    </citation>
    <scope>NUCLEOTIDE SEQUENCE [LARGE SCALE GENOMIC DNA]</scope>
    <source>
        <strain evidence="2 3">CBS 117626</strain>
    </source>
</reference>
<name>A0A5N6VB19_ASPTM</name>
<proteinExistence type="predicted"/>
<protein>
    <recommendedName>
        <fullName evidence="4">BZIP domain-containing protein</fullName>
    </recommendedName>
</protein>
<dbReference type="PANTHER" id="PTHR37012:SF7">
    <property type="entry name" value="B-ZIP TRANSCRIPTION FACTOR (EUROFUNG)-RELATED"/>
    <property type="match status" value="1"/>
</dbReference>
<evidence type="ECO:0008006" key="4">
    <source>
        <dbReference type="Google" id="ProtNLM"/>
    </source>
</evidence>
<feature type="region of interest" description="Disordered" evidence="1">
    <location>
        <begin position="1"/>
        <end position="49"/>
    </location>
</feature>
<organism evidence="2 3">
    <name type="scientific">Aspergillus tamarii</name>
    <dbReference type="NCBI Taxonomy" id="41984"/>
    <lineage>
        <taxon>Eukaryota</taxon>
        <taxon>Fungi</taxon>
        <taxon>Dikarya</taxon>
        <taxon>Ascomycota</taxon>
        <taxon>Pezizomycotina</taxon>
        <taxon>Eurotiomycetes</taxon>
        <taxon>Eurotiomycetidae</taxon>
        <taxon>Eurotiales</taxon>
        <taxon>Aspergillaceae</taxon>
        <taxon>Aspergillus</taxon>
        <taxon>Aspergillus subgen. Circumdati</taxon>
    </lineage>
</organism>
<dbReference type="PANTHER" id="PTHR37012">
    <property type="entry name" value="B-ZIP TRANSCRIPTION FACTOR (EUROFUNG)-RELATED"/>
    <property type="match status" value="1"/>
</dbReference>
<feature type="compositionally biased region" description="Basic and acidic residues" evidence="1">
    <location>
        <begin position="34"/>
        <end position="48"/>
    </location>
</feature>
<accession>A0A5N6VB19</accession>
<dbReference type="EMBL" id="ML738587">
    <property type="protein sequence ID" value="KAE8168033.1"/>
    <property type="molecule type" value="Genomic_DNA"/>
</dbReference>
<evidence type="ECO:0000313" key="2">
    <source>
        <dbReference type="EMBL" id="KAE8168033.1"/>
    </source>
</evidence>
<dbReference type="OrthoDB" id="5086080at2759"/>